<keyword evidence="3" id="KW-1185">Reference proteome</keyword>
<evidence type="ECO:0000256" key="1">
    <source>
        <dbReference type="SAM" id="MobiDB-lite"/>
    </source>
</evidence>
<evidence type="ECO:0000313" key="2">
    <source>
        <dbReference type="EMBL" id="MBA9060622.1"/>
    </source>
</evidence>
<comment type="caution">
    <text evidence="2">The sequence shown here is derived from an EMBL/GenBank/DDBJ whole genome shotgun (WGS) entry which is preliminary data.</text>
</comment>
<feature type="region of interest" description="Disordered" evidence="1">
    <location>
        <begin position="1"/>
        <end position="23"/>
    </location>
</feature>
<dbReference type="GeneID" id="93364663"/>
<feature type="compositionally biased region" description="Basic and acidic residues" evidence="1">
    <location>
        <begin position="1"/>
        <end position="18"/>
    </location>
</feature>
<reference evidence="2 3" key="1">
    <citation type="submission" date="2020-08" db="EMBL/GenBank/DDBJ databases">
        <title>Sequencing the genomes of 1000 actinobacteria strains.</title>
        <authorList>
            <person name="Klenk H.-P."/>
        </authorList>
    </citation>
    <scope>NUCLEOTIDE SEQUENCE [LARGE SCALE GENOMIC DNA]</scope>
    <source>
        <strain evidence="2 3">DSM 21948</strain>
    </source>
</reference>
<evidence type="ECO:0000313" key="3">
    <source>
        <dbReference type="Proteomes" id="UP000572670"/>
    </source>
</evidence>
<accession>A0ABR6D3G3</accession>
<organism evidence="2 3">
    <name type="scientific">Micrococcus yunnanensis</name>
    <dbReference type="NCBI Taxonomy" id="566027"/>
    <lineage>
        <taxon>Bacteria</taxon>
        <taxon>Bacillati</taxon>
        <taxon>Actinomycetota</taxon>
        <taxon>Actinomycetes</taxon>
        <taxon>Micrococcales</taxon>
        <taxon>Micrococcaceae</taxon>
        <taxon>Micrococcus</taxon>
    </lineage>
</organism>
<gene>
    <name evidence="2" type="ORF">HDA34_002386</name>
</gene>
<evidence type="ECO:0008006" key="4">
    <source>
        <dbReference type="Google" id="ProtNLM"/>
    </source>
</evidence>
<dbReference type="RefSeq" id="WP_166795217.1">
    <property type="nucleotide sequence ID" value="NZ_BAAAYW010000023.1"/>
</dbReference>
<dbReference type="EMBL" id="JACJIK010000002">
    <property type="protein sequence ID" value="MBA9060622.1"/>
    <property type="molecule type" value="Genomic_DNA"/>
</dbReference>
<dbReference type="Proteomes" id="UP000572670">
    <property type="component" value="Unassembled WGS sequence"/>
</dbReference>
<protein>
    <recommendedName>
        <fullName evidence="4">DUF4025 domain-containing protein</fullName>
    </recommendedName>
</protein>
<proteinExistence type="predicted"/>
<name>A0ABR6D3G3_9MICC</name>
<sequence>MNADPRDKTPQQDDRQVKESALLGSSYSYQVEKIEIGVMTSEQLAETEDD</sequence>